<dbReference type="Proteomes" id="UP000003019">
    <property type="component" value="Unassembled WGS sequence"/>
</dbReference>
<keyword evidence="2" id="KW-1185">Reference proteome</keyword>
<dbReference type="HOGENOM" id="CLU_3120265_0_0_4"/>
<reference evidence="1 2" key="1">
    <citation type="submission" date="2011-05" db="EMBL/GenBank/DDBJ databases">
        <authorList>
            <person name="Muzny D."/>
            <person name="Qin X."/>
            <person name="Deng J."/>
            <person name="Jiang H."/>
            <person name="Liu Y."/>
            <person name="Qu J."/>
            <person name="Song X.-Z."/>
            <person name="Zhang L."/>
            <person name="Thornton R."/>
            <person name="Coyle M."/>
            <person name="Francisco L."/>
            <person name="Jackson L."/>
            <person name="Javaid M."/>
            <person name="Korchina V."/>
            <person name="Kovar C."/>
            <person name="Mata R."/>
            <person name="Mathew T."/>
            <person name="Ngo R."/>
            <person name="Nguyen L."/>
            <person name="Nguyen N."/>
            <person name="Okwuonu G."/>
            <person name="Ongeri F."/>
            <person name="Pham C."/>
            <person name="Simmons D."/>
            <person name="Wilczek-Boney K."/>
            <person name="Hale W."/>
            <person name="Jakkamsetti A."/>
            <person name="Pham P."/>
            <person name="Ruth R."/>
            <person name="San Lucas F."/>
            <person name="Warren J."/>
            <person name="Zhang J."/>
            <person name="Zhao Z."/>
            <person name="Zhou C."/>
            <person name="Zhu D."/>
            <person name="Lee S."/>
            <person name="Bess C."/>
            <person name="Blankenburg K."/>
            <person name="Forbes L."/>
            <person name="Fu Q."/>
            <person name="Gubbala S."/>
            <person name="Hirani K."/>
            <person name="Jayaseelan J.C."/>
            <person name="Lara F."/>
            <person name="Munidasa M."/>
            <person name="Palculict T."/>
            <person name="Patil S."/>
            <person name="Pu L.-L."/>
            <person name="Saada N."/>
            <person name="Tang L."/>
            <person name="Weissenberger G."/>
            <person name="Zhu Y."/>
            <person name="Hemphill L."/>
            <person name="Shang Y."/>
            <person name="Youmans B."/>
            <person name="Ayvaz T."/>
            <person name="Ross M."/>
            <person name="Santibanez J."/>
            <person name="Aqrawi P."/>
            <person name="Gross S."/>
            <person name="Joshi V."/>
            <person name="Fowler G."/>
            <person name="Nazareth L."/>
            <person name="Reid J."/>
            <person name="Worley K."/>
            <person name="Petrosino J."/>
            <person name="Highlander S."/>
            <person name="Gibbs R."/>
        </authorList>
    </citation>
    <scope>NUCLEOTIDE SEQUENCE [LARGE SCALE GENOMIC DNA]</scope>
    <source>
        <strain evidence="1 2">871</strain>
    </source>
</reference>
<proteinExistence type="predicted"/>
<evidence type="ECO:0000313" key="2">
    <source>
        <dbReference type="Proteomes" id="UP000003019"/>
    </source>
</evidence>
<accession>G4CF08</accession>
<gene>
    <name evidence="1" type="ORF">HMPREF9371_0197</name>
</gene>
<dbReference type="AlphaFoldDB" id="G4CF08"/>
<evidence type="ECO:0000313" key="1">
    <source>
        <dbReference type="EMBL" id="EGY53546.1"/>
    </source>
</evidence>
<dbReference type="EMBL" id="AGAY01000007">
    <property type="protein sequence ID" value="EGY53546.1"/>
    <property type="molecule type" value="Genomic_DNA"/>
</dbReference>
<comment type="caution">
    <text evidence="1">The sequence shown here is derived from an EMBL/GenBank/DDBJ whole genome shotgun (WGS) entry which is preliminary data.</text>
</comment>
<organism evidence="1 2">
    <name type="scientific">Neisseria shayeganii 871</name>
    <dbReference type="NCBI Taxonomy" id="1032488"/>
    <lineage>
        <taxon>Bacteria</taxon>
        <taxon>Pseudomonadati</taxon>
        <taxon>Pseudomonadota</taxon>
        <taxon>Betaproteobacteria</taxon>
        <taxon>Neisseriales</taxon>
        <taxon>Neisseriaceae</taxon>
        <taxon>Neisseria</taxon>
    </lineage>
</organism>
<dbReference type="STRING" id="1032488.HMPREF9371_0197"/>
<sequence length="50" mass="5707">MLLRPASERESRTDSGVKSPAFWSILRRAVKDYVLYQIGVAAARRLRICV</sequence>
<protein>
    <submittedName>
        <fullName evidence="1">Uncharacterized protein</fullName>
    </submittedName>
</protein>
<name>G4CF08_9NEIS</name>